<sequence length="59" mass="6237">VQVEDAGVGISSEKPSVPGRGRTRLGLVGMRYRVESLGGVFIIESAPHAGTKARAQFKI</sequence>
<proteinExistence type="predicted"/>
<accession>A0A2W0F7X0</accession>
<organism evidence="2 3">
    <name type="scientific">Pseudomonas jessenii</name>
    <dbReference type="NCBI Taxonomy" id="77298"/>
    <lineage>
        <taxon>Bacteria</taxon>
        <taxon>Pseudomonadati</taxon>
        <taxon>Pseudomonadota</taxon>
        <taxon>Gammaproteobacteria</taxon>
        <taxon>Pseudomonadales</taxon>
        <taxon>Pseudomonadaceae</taxon>
        <taxon>Pseudomonas</taxon>
    </lineage>
</organism>
<dbReference type="SUPFAM" id="SSF55874">
    <property type="entry name" value="ATPase domain of HSP90 chaperone/DNA topoisomerase II/histidine kinase"/>
    <property type="match status" value="1"/>
</dbReference>
<feature type="region of interest" description="Disordered" evidence="1">
    <location>
        <begin position="1"/>
        <end position="21"/>
    </location>
</feature>
<dbReference type="InterPro" id="IPR036890">
    <property type="entry name" value="HATPase_C_sf"/>
</dbReference>
<keyword evidence="2" id="KW-0418">Kinase</keyword>
<feature type="non-terminal residue" evidence="2">
    <location>
        <position position="1"/>
    </location>
</feature>
<dbReference type="EMBL" id="PDLL01000104">
    <property type="protein sequence ID" value="PYY70484.1"/>
    <property type="molecule type" value="Genomic_DNA"/>
</dbReference>
<reference evidence="2 3" key="1">
    <citation type="journal article" date="2018" name="Appl. Microbiol. Biotechnol.">
        <title>Characterization of the caprolactam degradation pathway in Pseudomonas jessenii using mass spectrometry-based proteomics.</title>
        <authorList>
            <person name="Otzen M."/>
            <person name="Palacio C."/>
            <person name="Janssen D.B."/>
        </authorList>
    </citation>
    <scope>NUCLEOTIDE SEQUENCE [LARGE SCALE GENOMIC DNA]</scope>
    <source>
        <strain evidence="2 3">GO3</strain>
    </source>
</reference>
<dbReference type="AlphaFoldDB" id="A0A2W0F7X0"/>
<evidence type="ECO:0000313" key="2">
    <source>
        <dbReference type="EMBL" id="PYY70484.1"/>
    </source>
</evidence>
<dbReference type="GO" id="GO:0016301">
    <property type="term" value="F:kinase activity"/>
    <property type="evidence" value="ECO:0007669"/>
    <property type="project" value="UniProtKB-KW"/>
</dbReference>
<comment type="caution">
    <text evidence="2">The sequence shown here is derived from an EMBL/GenBank/DDBJ whole genome shotgun (WGS) entry which is preliminary data.</text>
</comment>
<gene>
    <name evidence="2" type="ORF">CRX42_11215</name>
</gene>
<dbReference type="Gene3D" id="3.30.565.10">
    <property type="entry name" value="Histidine kinase-like ATPase, C-terminal domain"/>
    <property type="match status" value="1"/>
</dbReference>
<evidence type="ECO:0000313" key="3">
    <source>
        <dbReference type="Proteomes" id="UP000247437"/>
    </source>
</evidence>
<evidence type="ECO:0000256" key="1">
    <source>
        <dbReference type="SAM" id="MobiDB-lite"/>
    </source>
</evidence>
<name>A0A2W0F7X0_PSEJE</name>
<keyword evidence="2" id="KW-0808">Transferase</keyword>
<dbReference type="Proteomes" id="UP000247437">
    <property type="component" value="Unassembled WGS sequence"/>
</dbReference>
<protein>
    <submittedName>
        <fullName evidence="2">Sensor histidine kinase</fullName>
    </submittedName>
</protein>